<protein>
    <submittedName>
        <fullName evidence="1">Uncharacterized protein</fullName>
    </submittedName>
</protein>
<evidence type="ECO:0000313" key="2">
    <source>
        <dbReference type="Proteomes" id="UP000233100"/>
    </source>
</evidence>
<dbReference type="Proteomes" id="UP000233100">
    <property type="component" value="Chromosome 1"/>
</dbReference>
<accession>A0A7N9DDR2</accession>
<dbReference type="AlphaFoldDB" id="A0A7N9DDR2"/>
<name>A0A7N9DDR2_MACFA</name>
<keyword evidence="2" id="KW-1185">Reference proteome</keyword>
<reference evidence="1" key="3">
    <citation type="submission" date="2025-09" db="UniProtKB">
        <authorList>
            <consortium name="Ensembl"/>
        </authorList>
    </citation>
    <scope>IDENTIFICATION</scope>
</reference>
<dbReference type="GeneTree" id="ENSGT00940000164709"/>
<reference evidence="1" key="2">
    <citation type="submission" date="2025-08" db="UniProtKB">
        <authorList>
            <consortium name="Ensembl"/>
        </authorList>
    </citation>
    <scope>IDENTIFICATION</scope>
</reference>
<dbReference type="PANTHER" id="PTHR12138:SF152">
    <property type="entry name" value="C2H2-TYPE DOMAIN-CONTAINING PROTEIN"/>
    <property type="match status" value="1"/>
</dbReference>
<dbReference type="PRINTS" id="PR02045">
    <property type="entry name" value="F138DOMAIN"/>
</dbReference>
<proteinExistence type="predicted"/>
<dbReference type="PANTHER" id="PTHR12138">
    <property type="entry name" value="PRIMATE-EXPANDED PROTEIN FAMILY"/>
    <property type="match status" value="1"/>
</dbReference>
<reference evidence="1 2" key="1">
    <citation type="submission" date="2013-03" db="EMBL/GenBank/DDBJ databases">
        <authorList>
            <person name="Warren W."/>
            <person name="Wilson R.K."/>
        </authorList>
    </citation>
    <scope>NUCLEOTIDE SEQUENCE</scope>
</reference>
<dbReference type="Ensembl" id="ENSMFAT00000077874.1">
    <property type="protein sequence ID" value="ENSMFAP00000061228.1"/>
    <property type="gene ID" value="ENSMFAG00000058133.1"/>
</dbReference>
<sequence length="102" mass="11545">DYRRPPPCLANFFFFFVSLSETGFRHVGQAVFELLTSGDSPTSASQSAGITGVSHHAPPYYSYYLSFFKTCIWQLVGIQKRFVAVNFTFRLSSLCIHFTEMA</sequence>
<evidence type="ECO:0000313" key="1">
    <source>
        <dbReference type="Ensembl" id="ENSMFAP00000061228.1"/>
    </source>
</evidence>
<organism evidence="1 2">
    <name type="scientific">Macaca fascicularis</name>
    <name type="common">Crab-eating macaque</name>
    <name type="synonym">Cynomolgus monkey</name>
    <dbReference type="NCBI Taxonomy" id="9541"/>
    <lineage>
        <taxon>Eukaryota</taxon>
        <taxon>Metazoa</taxon>
        <taxon>Chordata</taxon>
        <taxon>Craniata</taxon>
        <taxon>Vertebrata</taxon>
        <taxon>Euteleostomi</taxon>
        <taxon>Mammalia</taxon>
        <taxon>Eutheria</taxon>
        <taxon>Euarchontoglires</taxon>
        <taxon>Primates</taxon>
        <taxon>Haplorrhini</taxon>
        <taxon>Catarrhini</taxon>
        <taxon>Cercopithecidae</taxon>
        <taxon>Cercopithecinae</taxon>
        <taxon>Macaca</taxon>
    </lineage>
</organism>